<evidence type="ECO:0000313" key="5">
    <source>
        <dbReference type="Proteomes" id="UP000274504"/>
    </source>
</evidence>
<feature type="chain" id="PRO_5043131567" evidence="3">
    <location>
        <begin position="21"/>
        <end position="1355"/>
    </location>
</feature>
<evidence type="ECO:0000256" key="3">
    <source>
        <dbReference type="SAM" id="SignalP"/>
    </source>
</evidence>
<evidence type="ECO:0000256" key="1">
    <source>
        <dbReference type="SAM" id="MobiDB-lite"/>
    </source>
</evidence>
<keyword evidence="2" id="KW-0812">Transmembrane</keyword>
<evidence type="ECO:0000256" key="2">
    <source>
        <dbReference type="SAM" id="Phobius"/>
    </source>
</evidence>
<keyword evidence="2" id="KW-0472">Membrane</keyword>
<protein>
    <submittedName>
        <fullName evidence="6">Ig-like domain-containing protein</fullName>
    </submittedName>
</protein>
<gene>
    <name evidence="4" type="ORF">HDID_LOCUS10693</name>
</gene>
<feature type="transmembrane region" description="Helical" evidence="2">
    <location>
        <begin position="783"/>
        <end position="806"/>
    </location>
</feature>
<proteinExistence type="predicted"/>
<organism evidence="6">
    <name type="scientific">Hymenolepis diminuta</name>
    <name type="common">Rat tapeworm</name>
    <dbReference type="NCBI Taxonomy" id="6216"/>
    <lineage>
        <taxon>Eukaryota</taxon>
        <taxon>Metazoa</taxon>
        <taxon>Spiralia</taxon>
        <taxon>Lophotrochozoa</taxon>
        <taxon>Platyhelminthes</taxon>
        <taxon>Cestoda</taxon>
        <taxon>Eucestoda</taxon>
        <taxon>Cyclophyllidea</taxon>
        <taxon>Hymenolepididae</taxon>
        <taxon>Hymenolepis</taxon>
    </lineage>
</organism>
<keyword evidence="2" id="KW-1133">Transmembrane helix</keyword>
<keyword evidence="3" id="KW-0732">Signal</keyword>
<feature type="region of interest" description="Disordered" evidence="1">
    <location>
        <begin position="1272"/>
        <end position="1297"/>
    </location>
</feature>
<evidence type="ECO:0000313" key="4">
    <source>
        <dbReference type="EMBL" id="VDL63812.1"/>
    </source>
</evidence>
<dbReference type="CDD" id="cd00185">
    <property type="entry name" value="TNFRSF"/>
    <property type="match status" value="1"/>
</dbReference>
<reference evidence="6" key="1">
    <citation type="submission" date="2017-02" db="UniProtKB">
        <authorList>
            <consortium name="WormBaseParasite"/>
        </authorList>
    </citation>
    <scope>IDENTIFICATION</scope>
</reference>
<feature type="compositionally biased region" description="Basic and acidic residues" evidence="1">
    <location>
        <begin position="1274"/>
        <end position="1297"/>
    </location>
</feature>
<dbReference type="EMBL" id="UYSG01011848">
    <property type="protein sequence ID" value="VDL63812.1"/>
    <property type="molecule type" value="Genomic_DNA"/>
</dbReference>
<sequence>MQIGLLRCFCLLLCSTSIFSSHIIDFHLSGDYNQCLDFKRPKYDLRGTVTEIIGDKIHTLSKPKIQIIRGFRGERVPLRCQHTQRNSKFHWFISDSIPTRLEASMKDLMPLPRSPCFQRNFYGYPAMGVEVLSVLAQQETAGWFTCIENINRNEFYQREIFLLLLVQPANVTLQVDLVGRSSMNCEIAKGKISNRYVSFERRGVPITYKAEKSDCLDETSTWHCLKFIGEFKGYKWKDKKLNISSSGFIPTGPLGPFNRLRFESVRIGFRVNFVRLFGSQGTTLGGFDFNSKDLCLEAQNAGQKFDWMILDAYMGFAELAGGYRIPIGFGASFADLDMIDGVQIIGKGDKSVGSAILQQAIYPEAIIDRLSTSNSKNSESMIKYQRPNPCGIPLKASNGGYLTTTFTQLCHRYSTILTAFVADTVSNLHRRSNHLIFIHIDAVVGTENSQDHMFVIRLNGRSLSGGSEVKSTGLMKITWDADKLNFDPPKGKKSFENLKIPSGGPKKAIGGRLTLTISDEGTVVNFTFTLASSAKPIITKRLLVPTQLDNGLEVTAEVPKSRACDVCYMTVTVDRRSVTSIPLKWPLKDQSPQPILPPINYRVEPIKKSAGNESIFIAYRTFTLQWSESNLTDSREDLRNWFARMQSFAAPNDVTVIYKNSWPVCPIGHHLVIPNPPYCAPCPPGSYAVAYKAVGRARYDVLVKRPSWEQPYATVCVACPKGTYQTEPGRTNCTECSQNNNQIYCQKAEKERKPSRPIKKHSSFTAFNITESRSQLRQASSPGVFGIFFLCICIFGLLAGVIYFFLESVGFMLIAIAKATGSERLNAVKRANRICKKEIDRLRKLYPDIDFDKIVREEVCKAEILELRETIPELDWNNVICDSQICWLQKCHPYIRWSRIMLEELPDTIREKCPHIDWDHVIEEYKCDQEIEEMKVAFPDINWAHLLCETKIEQLRKNIPYLNWDGIVSEQRIRKLRETYPNINFDNIVSKAICESEINKLTIQYPNINWEEVLCEERVLWLRARHPLINWENIVSEARISKLRKLYPEMNWKNVIQSYICENEIEEIKRRFHCLDWENIVKGVDANSVRMTNSEAIKRLTSCFPDVAWEQIITEHLSDSSMVKLRKKYPYLDWDAITTAIFHPLSYKSVNFMRPEVYQKFRSFVPYLENLYPYVDWRYFVEKKYASPYINWDYILKEGDFNPYPTGSVLKSTAIDRLNDKYPLVNWNVFSNVGVEKMFKDHQYIHWNIILDPEDICGGESKALISEDQSQIDESAHTSEEAVTKIGQEKTSENRKSYEQYGLPLNEEEYLLKEYRMRRSMQLGDPTLRLNENNVIQGGNPRTSIIISNEISEMK</sequence>
<reference evidence="4 5" key="2">
    <citation type="submission" date="2018-11" db="EMBL/GenBank/DDBJ databases">
        <authorList>
            <consortium name="Pathogen Informatics"/>
        </authorList>
    </citation>
    <scope>NUCLEOTIDE SEQUENCE [LARGE SCALE GENOMIC DNA]</scope>
</reference>
<dbReference type="OrthoDB" id="6235567at2759"/>
<accession>A0A0R3SY50</accession>
<feature type="signal peptide" evidence="3">
    <location>
        <begin position="1"/>
        <end position="20"/>
    </location>
</feature>
<evidence type="ECO:0000313" key="6">
    <source>
        <dbReference type="WBParaSite" id="HDID_0001069501-mRNA-1"/>
    </source>
</evidence>
<dbReference type="WBParaSite" id="HDID_0001069501-mRNA-1">
    <property type="protein sequence ID" value="HDID_0001069501-mRNA-1"/>
    <property type="gene ID" value="HDID_0001069501"/>
</dbReference>
<dbReference type="Proteomes" id="UP000274504">
    <property type="component" value="Unassembled WGS sequence"/>
</dbReference>
<name>A0A0R3SY50_HYMDI</name>